<dbReference type="PhylomeDB" id="A0A0G4FZT1"/>
<protein>
    <recommendedName>
        <fullName evidence="1">Endonuclease/exonuclease/phosphatase domain-containing protein</fullName>
    </recommendedName>
</protein>
<evidence type="ECO:0000259" key="1">
    <source>
        <dbReference type="Pfam" id="PF03372"/>
    </source>
</evidence>
<sequence>MGLLLSRRAQEPPNRRHSLLSRVWGLPAELFARTMRFLSLRGQQARIQRRMGEDTGAGAADVLQAGHGEISVLSQNLLADSYTRRNFNKNGIYRWVPREYLAWDYRWRRLRELAVSSGADVLCLQEVDLDKYDDEIAPFFEDNGYVGILQGNGKNRKRFPTANAVFYKPDRVEVLDVTSRSRAMLLALRLKTAGDGPLVLLANVHLEGDPAKSKERFQQCRSLIKQMHPLVGKLQPTLSESEASIIITGDFNSSPSSALFGLLRNGIMQKGAREPWQSGDECINDEEDFHSPYRFSNAYGATEQDCPPTYRSRRYIGPVDFVFHTNALEKVRVYRICEADMKDVRDWLLPNWKYGSDHLPVGAVFRVASERQTDGLSTEAVQSSLVQGS</sequence>
<dbReference type="OrthoDB" id="428734at2759"/>
<organism evidence="2 3">
    <name type="scientific">Vitrella brassicaformis (strain CCMP3155)</name>
    <dbReference type="NCBI Taxonomy" id="1169540"/>
    <lineage>
        <taxon>Eukaryota</taxon>
        <taxon>Sar</taxon>
        <taxon>Alveolata</taxon>
        <taxon>Colpodellida</taxon>
        <taxon>Vitrellaceae</taxon>
        <taxon>Vitrella</taxon>
    </lineage>
</organism>
<feature type="domain" description="Endonuclease/exonuclease/phosphatase" evidence="1">
    <location>
        <begin position="97"/>
        <end position="358"/>
    </location>
</feature>
<dbReference type="InterPro" id="IPR050410">
    <property type="entry name" value="CCR4/nocturin_mRNA_transcr"/>
</dbReference>
<dbReference type="VEuPathDB" id="CryptoDB:Vbra_21828"/>
<dbReference type="SUPFAM" id="SSF56219">
    <property type="entry name" value="DNase I-like"/>
    <property type="match status" value="1"/>
</dbReference>
<keyword evidence="3" id="KW-1185">Reference proteome</keyword>
<dbReference type="OMA" id="DFIWASC"/>
<evidence type="ECO:0000313" key="3">
    <source>
        <dbReference type="Proteomes" id="UP000041254"/>
    </source>
</evidence>
<dbReference type="PANTHER" id="PTHR12121:SF37">
    <property type="entry name" value="2',5'-PHOSPHODIESTERASE 12"/>
    <property type="match status" value="1"/>
</dbReference>
<reference evidence="2 3" key="1">
    <citation type="submission" date="2014-11" db="EMBL/GenBank/DDBJ databases">
        <authorList>
            <person name="Zhu J."/>
            <person name="Qi W."/>
            <person name="Song R."/>
        </authorList>
    </citation>
    <scope>NUCLEOTIDE SEQUENCE [LARGE SCALE GENOMIC DNA]</scope>
</reference>
<dbReference type="AlphaFoldDB" id="A0A0G4FZT1"/>
<dbReference type="GO" id="GO:0000175">
    <property type="term" value="F:3'-5'-RNA exonuclease activity"/>
    <property type="evidence" value="ECO:0007669"/>
    <property type="project" value="TreeGrafter"/>
</dbReference>
<dbReference type="Gene3D" id="3.60.10.10">
    <property type="entry name" value="Endonuclease/exonuclease/phosphatase"/>
    <property type="match status" value="1"/>
</dbReference>
<dbReference type="Pfam" id="PF03372">
    <property type="entry name" value="Exo_endo_phos"/>
    <property type="match status" value="1"/>
</dbReference>
<evidence type="ECO:0000313" key="2">
    <source>
        <dbReference type="EMBL" id="CEM21147.1"/>
    </source>
</evidence>
<dbReference type="PANTHER" id="PTHR12121">
    <property type="entry name" value="CARBON CATABOLITE REPRESSOR PROTEIN 4"/>
    <property type="match status" value="1"/>
</dbReference>
<proteinExistence type="predicted"/>
<dbReference type="EMBL" id="CDMY01000536">
    <property type="protein sequence ID" value="CEM21147.1"/>
    <property type="molecule type" value="Genomic_DNA"/>
</dbReference>
<dbReference type="GO" id="GO:0000288">
    <property type="term" value="P:nuclear-transcribed mRNA catabolic process, deadenylation-dependent decay"/>
    <property type="evidence" value="ECO:0007669"/>
    <property type="project" value="TreeGrafter"/>
</dbReference>
<accession>A0A0G4FZT1</accession>
<dbReference type="GO" id="GO:0005739">
    <property type="term" value="C:mitochondrion"/>
    <property type="evidence" value="ECO:0007669"/>
    <property type="project" value="TreeGrafter"/>
</dbReference>
<gene>
    <name evidence="2" type="ORF">Vbra_21828</name>
</gene>
<name>A0A0G4FZT1_VITBC</name>
<dbReference type="InterPro" id="IPR005135">
    <property type="entry name" value="Endo/exonuclease/phosphatase"/>
</dbReference>
<dbReference type="InterPro" id="IPR036691">
    <property type="entry name" value="Endo/exonu/phosph_ase_sf"/>
</dbReference>
<dbReference type="STRING" id="1169540.A0A0G4FZT1"/>
<dbReference type="Proteomes" id="UP000041254">
    <property type="component" value="Unassembled WGS sequence"/>
</dbReference>
<dbReference type="InParanoid" id="A0A0G4FZT1"/>